<evidence type="ECO:0000313" key="3">
    <source>
        <dbReference type="Proteomes" id="UP001470288"/>
    </source>
</evidence>
<protein>
    <submittedName>
        <fullName evidence="2">Type II secretion system F family protein</fullName>
    </submittedName>
</protein>
<feature type="transmembrane region" description="Helical" evidence="1">
    <location>
        <begin position="374"/>
        <end position="394"/>
    </location>
</feature>
<comment type="caution">
    <text evidence="2">The sequence shown here is derived from an EMBL/GenBank/DDBJ whole genome shotgun (WGS) entry which is preliminary data.</text>
</comment>
<evidence type="ECO:0000313" key="2">
    <source>
        <dbReference type="EMBL" id="MEQ2578962.1"/>
    </source>
</evidence>
<evidence type="ECO:0000256" key="1">
    <source>
        <dbReference type="SAM" id="Phobius"/>
    </source>
</evidence>
<dbReference type="Proteomes" id="UP001470288">
    <property type="component" value="Unassembled WGS sequence"/>
</dbReference>
<keyword evidence="1" id="KW-0472">Membrane</keyword>
<feature type="transmembrane region" description="Helical" evidence="1">
    <location>
        <begin position="7"/>
        <end position="28"/>
    </location>
</feature>
<keyword evidence="3" id="KW-1185">Reference proteome</keyword>
<accession>A0ABV1I194</accession>
<dbReference type="EMBL" id="JBBMFC010000014">
    <property type="protein sequence ID" value="MEQ2578962.1"/>
    <property type="molecule type" value="Genomic_DNA"/>
</dbReference>
<keyword evidence="1" id="KW-1133">Transmembrane helix</keyword>
<name>A0ABV1I194_9FIRM</name>
<sequence length="399" mass="45679">MKYKTKVVMTGCVGMAVSVLLLICSLWEQQPLTELSRPGKGADSVTEHLQVQIGEDKTPIDVTVAAVPYDRKEEQTRIREASKNLETIFLGQNTSLDHVTMDLHMPTQIWDSEVTVQWYLDSWKYLEPDGTLKNEGLEEPVWIQVQALLNFGEENLTWNRTIQICPPEAPDTAMMVRMLQYQLQECQAGYEETVQLPAEVSEQAVTWYPQRDTRWLWTTLLTGAALCGLWTGKKREDERRQQKYERKMQLAYPDIVNRLSLYMGAGISIRHAWERIIRGYEKQRQMTGNSEDAYEQMKLALRQMQNGVAETVAYEQFGMDCRLSSYLKLGTLLSQNLRLGTGNLAEMLKAEAKDAFEDRKALARKIGEECESRLLLPMLLMLLSILIMIMYPAVSSFAG</sequence>
<keyword evidence="1" id="KW-0812">Transmembrane</keyword>
<dbReference type="RefSeq" id="WP_118440605.1">
    <property type="nucleotide sequence ID" value="NZ_JBBMFC010000014.1"/>
</dbReference>
<organism evidence="2 3">
    <name type="scientific">Hominiventricola aquisgranensis</name>
    <dbReference type="NCBI Taxonomy" id="3133164"/>
    <lineage>
        <taxon>Bacteria</taxon>
        <taxon>Bacillati</taxon>
        <taxon>Bacillota</taxon>
        <taxon>Clostridia</taxon>
        <taxon>Lachnospirales</taxon>
        <taxon>Lachnospiraceae</taxon>
        <taxon>Hominiventricola</taxon>
    </lineage>
</organism>
<gene>
    <name evidence="2" type="ORF">WMO62_08935</name>
</gene>
<proteinExistence type="predicted"/>
<feature type="transmembrane region" description="Helical" evidence="1">
    <location>
        <begin position="215"/>
        <end position="232"/>
    </location>
</feature>
<reference evidence="2 3" key="1">
    <citation type="submission" date="2024-03" db="EMBL/GenBank/DDBJ databases">
        <title>Human intestinal bacterial collection.</title>
        <authorList>
            <person name="Pauvert C."/>
            <person name="Hitch T.C.A."/>
            <person name="Clavel T."/>
        </authorList>
    </citation>
    <scope>NUCLEOTIDE SEQUENCE [LARGE SCALE GENOMIC DNA]</scope>
    <source>
        <strain evidence="2 3">CLA-AA-H78B</strain>
    </source>
</reference>